<dbReference type="GO" id="GO:0004553">
    <property type="term" value="F:hydrolase activity, hydrolyzing O-glycosyl compounds"/>
    <property type="evidence" value="ECO:0007669"/>
    <property type="project" value="InterPro"/>
</dbReference>
<evidence type="ECO:0000259" key="2">
    <source>
        <dbReference type="PROSITE" id="PS51766"/>
    </source>
</evidence>
<gene>
    <name evidence="3" type="ORF">Bccel_5171</name>
</gene>
<dbReference type="InterPro" id="IPR036439">
    <property type="entry name" value="Dockerin_dom_sf"/>
</dbReference>
<organism evidence="3 4">
    <name type="scientific">Pseudobacteroides cellulosolvens ATCC 35603 = DSM 2933</name>
    <dbReference type="NCBI Taxonomy" id="398512"/>
    <lineage>
        <taxon>Bacteria</taxon>
        <taxon>Bacillati</taxon>
        <taxon>Bacillota</taxon>
        <taxon>Clostridia</taxon>
        <taxon>Eubacteriales</taxon>
        <taxon>Oscillospiraceae</taxon>
        <taxon>Pseudobacteroides</taxon>
    </lineage>
</organism>
<dbReference type="Pfam" id="PF13540">
    <property type="entry name" value="RCC1_2"/>
    <property type="match status" value="1"/>
</dbReference>
<dbReference type="PROSITE" id="PS50012">
    <property type="entry name" value="RCC1_3"/>
    <property type="match status" value="1"/>
</dbReference>
<dbReference type="InterPro" id="IPR002105">
    <property type="entry name" value="Dockerin_1_rpt"/>
</dbReference>
<dbReference type="InterPro" id="IPR016134">
    <property type="entry name" value="Dockerin_dom"/>
</dbReference>
<dbReference type="AlphaFoldDB" id="A0A0L6JVZ4"/>
<dbReference type="InterPro" id="IPR008969">
    <property type="entry name" value="CarboxyPept-like_regulatory"/>
</dbReference>
<dbReference type="SUPFAM" id="SSF63446">
    <property type="entry name" value="Type I dockerin domain"/>
    <property type="match status" value="1"/>
</dbReference>
<feature type="signal peptide" evidence="1">
    <location>
        <begin position="1"/>
        <end position="25"/>
    </location>
</feature>
<feature type="domain" description="Dockerin" evidence="2">
    <location>
        <begin position="123"/>
        <end position="194"/>
    </location>
</feature>
<evidence type="ECO:0000313" key="4">
    <source>
        <dbReference type="Proteomes" id="UP000036923"/>
    </source>
</evidence>
<sequence length="1057" mass="116985">MLKKVYVLLIILLVSLGLNGSFSFAEGDSQGGNKVSGYIDADFTYSKTASLYVKSGFKVEIAGNTKYTALTDASGYFEIILADNSEISKCDIIISKPGYLSRIIKNVIPNNPILTLSDMDKPIKLLAGDIPNNGKQDSVINMADIVSIAKCFGTKNGDVDFSEIFDFNRDNKINMADIMIMAKSFNMTISDYPEYIINSGSTATTKPTVSATSIQTATPMPKEQWIPYELSPEQISLCVKKDSKGYFYGIVELTFPDSGYRVSYDDEIGGYTDLSKDDSQIRYMINVFKPKVEKWTGPSLTVITKKTLVYDLGMGTELVPFVKYIFSFTSDLNNKISFQFTSDSDIPLLSTVIPTATPTPAPKEQWVPYELSPEQISVSVKKDAAGFYYGVVQLTFPDSGFRVNYDDETGGYTDTTGDWQMTYMTNVFKPKVERWTGPSLTVITKKTLIYKLNIGTVLVPFTRYVFSFTSDLNNKISYQFTSDSDIPLLPIVTPIATNQATPTATPTVTPTPTSKEQWVPYELSPEQISVCVKKDLQGFYYGVVQLTFPDSGFRVNYDDETGGYTDTTGDWQMTYMINVFKPKVERWTGPSCTVMTKKTLVYKLDIGTMLTPFTRYVFSFTSDLNNKISFQFTSDTDIPLLPTATPIASSAVTPTPEPKEQWVPYELSPEQISLNVKKDAAGFYYGIVELTFPDSGYRVSYEDDTGGYIDGRGDWQMRYMINVFKPKVERWTGASCTVMTKKTLVYKLDIGTILTPFTRYVFSFTYDLNNKISFQFTSDSDIPFLSTEVTATPYPTFIPPTPTPEDPKGEWVQCSPLKDWINVSVSKDSSGEYGDNRYLATVKYNFPDSGYKVDYVDRVGIVSTVMSDGTTQISFKPVNEPIVKKWTGKSDGVPTEIKIAYSLFIKKGSSKNKYIFTYRNGSDNISCQFAAVPSPTSTASLLKAKSVAAGEGFTVVLKDDGTFQAWGTETNNRCDVPKDVKGVKAISAGLWHGVALKDDATVALWGCGDEGQLDVPKGLKNVAAVSAGSLHTLALKEDGTVISWGGGEGLDYHIPEG</sequence>
<reference evidence="4" key="1">
    <citation type="submission" date="2015-07" db="EMBL/GenBank/DDBJ databases">
        <title>Near-Complete Genome Sequence of the Cellulolytic Bacterium Bacteroides (Pseudobacteroides) cellulosolvens ATCC 35603.</title>
        <authorList>
            <person name="Dassa B."/>
            <person name="Utturkar S.M."/>
            <person name="Klingeman D.M."/>
            <person name="Hurt R.A."/>
            <person name="Keller M."/>
            <person name="Xu J."/>
            <person name="Reddy Y.H.K."/>
            <person name="Borovok I."/>
            <person name="Grinberg I.R."/>
            <person name="Lamed R."/>
            <person name="Zhivin O."/>
            <person name="Bayer E.A."/>
            <person name="Brown S.D."/>
        </authorList>
    </citation>
    <scope>NUCLEOTIDE SEQUENCE [LARGE SCALE GENOMIC DNA]</scope>
    <source>
        <strain evidence="4">DSM 2933</strain>
    </source>
</reference>
<dbReference type="InterPro" id="IPR051553">
    <property type="entry name" value="Ran_GTPase-activating"/>
</dbReference>
<dbReference type="STRING" id="398512.Bccel_5171"/>
<dbReference type="PROSITE" id="PS00448">
    <property type="entry name" value="CLOS_CELLULOSOME_RPT"/>
    <property type="match status" value="1"/>
</dbReference>
<dbReference type="Gene3D" id="2.130.10.30">
    <property type="entry name" value="Regulator of chromosome condensation 1/beta-lactamase-inhibitor protein II"/>
    <property type="match status" value="1"/>
</dbReference>
<dbReference type="eggNOG" id="COG5184">
    <property type="taxonomic scope" value="Bacteria"/>
</dbReference>
<name>A0A0L6JVZ4_9FIRM</name>
<comment type="caution">
    <text evidence="3">The sequence shown here is derived from an EMBL/GenBank/DDBJ whole genome shotgun (WGS) entry which is preliminary data.</text>
</comment>
<protein>
    <recommendedName>
        <fullName evidence="2">Dockerin domain-containing protein</fullName>
    </recommendedName>
</protein>
<dbReference type="SUPFAM" id="SSF49464">
    <property type="entry name" value="Carboxypeptidase regulatory domain-like"/>
    <property type="match status" value="1"/>
</dbReference>
<dbReference type="PANTHER" id="PTHR45982">
    <property type="entry name" value="REGULATOR OF CHROMOSOME CONDENSATION"/>
    <property type="match status" value="1"/>
</dbReference>
<dbReference type="RefSeq" id="WP_050753835.1">
    <property type="nucleotide sequence ID" value="NZ_LGTC01000001.1"/>
</dbReference>
<evidence type="ECO:0000313" key="3">
    <source>
        <dbReference type="EMBL" id="KNY29894.1"/>
    </source>
</evidence>
<dbReference type="PROSITE" id="PS00018">
    <property type="entry name" value="EF_HAND_1"/>
    <property type="match status" value="1"/>
</dbReference>
<dbReference type="InterPro" id="IPR018247">
    <property type="entry name" value="EF_Hand_1_Ca_BS"/>
</dbReference>
<keyword evidence="1" id="KW-0732">Signal</keyword>
<dbReference type="EMBL" id="LGTC01000001">
    <property type="protein sequence ID" value="KNY29894.1"/>
    <property type="molecule type" value="Genomic_DNA"/>
</dbReference>
<dbReference type="Proteomes" id="UP000036923">
    <property type="component" value="Unassembled WGS sequence"/>
</dbReference>
<evidence type="ECO:0000256" key="1">
    <source>
        <dbReference type="SAM" id="SignalP"/>
    </source>
</evidence>
<feature type="chain" id="PRO_5005566211" description="Dockerin domain-containing protein" evidence="1">
    <location>
        <begin position="26"/>
        <end position="1057"/>
    </location>
</feature>
<proteinExistence type="predicted"/>
<dbReference type="PROSITE" id="PS51766">
    <property type="entry name" value="DOCKERIN"/>
    <property type="match status" value="1"/>
</dbReference>
<dbReference type="Gene3D" id="2.60.40.4130">
    <property type="match status" value="1"/>
</dbReference>
<dbReference type="PROSITE" id="PS00626">
    <property type="entry name" value="RCC1_2"/>
    <property type="match status" value="1"/>
</dbReference>
<dbReference type="GO" id="GO:0000272">
    <property type="term" value="P:polysaccharide catabolic process"/>
    <property type="evidence" value="ECO:0007669"/>
    <property type="project" value="InterPro"/>
</dbReference>
<dbReference type="InterPro" id="IPR009091">
    <property type="entry name" value="RCC1/BLIP-II"/>
</dbReference>
<dbReference type="InterPro" id="IPR000408">
    <property type="entry name" value="Reg_chr_condens"/>
</dbReference>
<accession>A0A0L6JVZ4</accession>
<dbReference type="PANTHER" id="PTHR45982:SF1">
    <property type="entry name" value="REGULATOR OF CHROMOSOME CONDENSATION"/>
    <property type="match status" value="1"/>
</dbReference>
<keyword evidence="4" id="KW-1185">Reference proteome</keyword>
<dbReference type="SUPFAM" id="SSF50985">
    <property type="entry name" value="RCC1/BLIP-II"/>
    <property type="match status" value="1"/>
</dbReference>